<dbReference type="Gene3D" id="2.20.200.10">
    <property type="entry name" value="Outer membrane efflux proteins (OEP)"/>
    <property type="match status" value="1"/>
</dbReference>
<feature type="region of interest" description="Disordered" evidence="4">
    <location>
        <begin position="277"/>
        <end position="297"/>
    </location>
</feature>
<evidence type="ECO:0000313" key="5">
    <source>
        <dbReference type="EMBL" id="EDT41835.1"/>
    </source>
</evidence>
<keyword evidence="2" id="KW-0732">Signal</keyword>
<keyword evidence="2" id="KW-0472">Membrane</keyword>
<dbReference type="PATRIC" id="fig|396597.7.peg.5744"/>
<feature type="coiled-coil region" evidence="3">
    <location>
        <begin position="405"/>
        <end position="432"/>
    </location>
</feature>
<dbReference type="AlphaFoldDB" id="B1T3L2"/>
<evidence type="ECO:0000313" key="6">
    <source>
        <dbReference type="Proteomes" id="UP000004814"/>
    </source>
</evidence>
<evidence type="ECO:0000256" key="2">
    <source>
        <dbReference type="RuleBase" id="RU362097"/>
    </source>
</evidence>
<protein>
    <submittedName>
        <fullName evidence="5">RND efflux system, outer membrane lipoprotein, NodT family</fullName>
    </submittedName>
</protein>
<keyword evidence="2 5" id="KW-0449">Lipoprotein</keyword>
<evidence type="ECO:0000256" key="4">
    <source>
        <dbReference type="SAM" id="MobiDB-lite"/>
    </source>
</evidence>
<feature type="chain" id="PRO_5001436853" evidence="2">
    <location>
        <begin position="27"/>
        <end position="490"/>
    </location>
</feature>
<dbReference type="RefSeq" id="WP_006758326.1">
    <property type="nucleotide sequence ID" value="NZ_ABLK01000060.1"/>
</dbReference>
<dbReference type="Gene3D" id="1.20.1600.10">
    <property type="entry name" value="Outer membrane efflux proteins (OEP)"/>
    <property type="match status" value="1"/>
</dbReference>
<dbReference type="EMBL" id="ABLK01000060">
    <property type="protein sequence ID" value="EDT41835.1"/>
    <property type="molecule type" value="Genomic_DNA"/>
</dbReference>
<feature type="signal peptide" evidence="2">
    <location>
        <begin position="1"/>
        <end position="26"/>
    </location>
</feature>
<sequence>MKRITFLKTKTYIASALLGLAVTGCAVGPDYVAPKPGLVAFHNTAAASKSQSRSEPSLDQWWRAFDDPMLVEVVQRALAQNLDLAASLARVQQARAAAAGAGANLLPTVDFGGSATTEHQSTRSPIGKLASSLPGYSRTSHEYTLGPSASWEIDLFGGLRRDATAAREEAQAAEADQAGVRISVAADAADAYLQIRGYQARLGVVEDQIETDSRLLQLVRDRYNAGSATGREVAQADALLKQALTTVPPLRIGLEKQLNRLDVLMGVQPGTYASELGTPHDVPAVPPIPSDSSPTDMLRRRPDIIAAERRLAASNEHIGAAISDYYPKISLSGALGLDSVGTNHMFSASAFQAVGGGALRWRLFDFGKVDAEVKQANGANAEALAIYRQSVLHAAEDVENALVTLSQTQIRVAEIQDQIEALTKARDLSQQAYRAGSITLTDVLDADSQLLSAKDELDSNRADAARAAVGVYRALGGGWEPDTHNLTASR</sequence>
<proteinExistence type="inferred from homology"/>
<organism evidence="5 6">
    <name type="scientific">Burkholderia ambifaria MEX-5</name>
    <dbReference type="NCBI Taxonomy" id="396597"/>
    <lineage>
        <taxon>Bacteria</taxon>
        <taxon>Pseudomonadati</taxon>
        <taxon>Pseudomonadota</taxon>
        <taxon>Betaproteobacteria</taxon>
        <taxon>Burkholderiales</taxon>
        <taxon>Burkholderiaceae</taxon>
        <taxon>Burkholderia</taxon>
        <taxon>Burkholderia cepacia complex</taxon>
    </lineage>
</organism>
<comment type="caution">
    <text evidence="5">The sequence shown here is derived from an EMBL/GenBank/DDBJ whole genome shotgun (WGS) entry which is preliminary data.</text>
</comment>
<dbReference type="InterPro" id="IPR010131">
    <property type="entry name" value="MdtP/NodT-like"/>
</dbReference>
<dbReference type="Pfam" id="PF02321">
    <property type="entry name" value="OEP"/>
    <property type="match status" value="2"/>
</dbReference>
<dbReference type="PROSITE" id="PS51257">
    <property type="entry name" value="PROKAR_LIPOPROTEIN"/>
    <property type="match status" value="1"/>
</dbReference>
<dbReference type="InterPro" id="IPR003423">
    <property type="entry name" value="OMP_efflux"/>
</dbReference>
<reference evidence="5 6" key="1">
    <citation type="submission" date="2008-03" db="EMBL/GenBank/DDBJ databases">
        <title>Sequencing of the draft genome and assembly of Burkholderia ambifaria MEX-5.</title>
        <authorList>
            <consortium name="US DOE Joint Genome Institute (JGI-PGF)"/>
            <person name="Copeland A."/>
            <person name="Lucas S."/>
            <person name="Lapidus A."/>
            <person name="Glavina del Rio T."/>
            <person name="Dalin E."/>
            <person name="Tice H."/>
            <person name="Bruce D."/>
            <person name="Goodwin L."/>
            <person name="Pitluck S."/>
            <person name="Larimer F."/>
            <person name="Land M.L."/>
            <person name="Hauser L."/>
            <person name="Tiedje J."/>
            <person name="Richardson P."/>
        </authorList>
    </citation>
    <scope>NUCLEOTIDE SEQUENCE [LARGE SCALE GENOMIC DNA]</scope>
    <source>
        <strain evidence="5 6">MEX-5</strain>
    </source>
</reference>
<keyword evidence="2" id="KW-1134">Transmembrane beta strand</keyword>
<dbReference type="GO" id="GO:0005886">
    <property type="term" value="C:plasma membrane"/>
    <property type="evidence" value="ECO:0007669"/>
    <property type="project" value="UniProtKB-SubCell"/>
</dbReference>
<comment type="similarity">
    <text evidence="1 2">Belongs to the outer membrane factor (OMF) (TC 1.B.17) family.</text>
</comment>
<evidence type="ECO:0000256" key="1">
    <source>
        <dbReference type="ARBA" id="ARBA00007613"/>
    </source>
</evidence>
<comment type="subcellular location">
    <subcellularLocation>
        <location evidence="2">Cell membrane</location>
        <topology evidence="2">Lipid-anchor</topology>
    </subcellularLocation>
</comment>
<dbReference type="PANTHER" id="PTHR30203">
    <property type="entry name" value="OUTER MEMBRANE CATION EFFLUX PROTEIN"/>
    <property type="match status" value="1"/>
</dbReference>
<dbReference type="PANTHER" id="PTHR30203:SF25">
    <property type="entry name" value="OUTER MEMBRANE PROTEIN-RELATED"/>
    <property type="match status" value="1"/>
</dbReference>
<gene>
    <name evidence="5" type="ORF">BamMEX5DRAFT_2378</name>
</gene>
<dbReference type="SUPFAM" id="SSF56954">
    <property type="entry name" value="Outer membrane efflux proteins (OEP)"/>
    <property type="match status" value="1"/>
</dbReference>
<dbReference type="NCBIfam" id="TIGR01845">
    <property type="entry name" value="outer_NodT"/>
    <property type="match status" value="1"/>
</dbReference>
<keyword evidence="2" id="KW-0564">Palmitate</keyword>
<name>B1T3L2_9BURK</name>
<keyword evidence="2" id="KW-0812">Transmembrane</keyword>
<keyword evidence="3" id="KW-0175">Coiled coil</keyword>
<evidence type="ECO:0000256" key="3">
    <source>
        <dbReference type="SAM" id="Coils"/>
    </source>
</evidence>
<accession>B1T3L2</accession>
<dbReference type="GO" id="GO:0015562">
    <property type="term" value="F:efflux transmembrane transporter activity"/>
    <property type="evidence" value="ECO:0007669"/>
    <property type="project" value="InterPro"/>
</dbReference>
<dbReference type="Proteomes" id="UP000004814">
    <property type="component" value="Unassembled WGS sequence"/>
</dbReference>